<sequence>MENFIGQYIVGCSFKSVSDNFLWAFAGVYGPNLDSDRRLLWEELAGVHSRWDLPSCIGGDFNVVRFPSESFGSRRVRHAMVEFSECIFVLNLRDLPLVGGSATWSNNQTWSRLDRFLISPEWESHFPDVWQKRLAHLSSDHWPILLDCGGLRSG</sequence>
<evidence type="ECO:0000313" key="3">
    <source>
        <dbReference type="Proteomes" id="UP000619265"/>
    </source>
</evidence>
<evidence type="ECO:0000313" key="2">
    <source>
        <dbReference type="EMBL" id="KAF5453927.1"/>
    </source>
</evidence>
<reference evidence="2" key="1">
    <citation type="submission" date="2015-10" db="EMBL/GenBank/DDBJ databases">
        <authorList>
            <person name="Martinez-Garcia P.J."/>
            <person name="Crepeau M.W."/>
            <person name="Puiu D."/>
            <person name="Gonzalez-Ibeas D."/>
            <person name="Whalen J."/>
            <person name="Stevens K."/>
            <person name="Paul R."/>
            <person name="Butterfield T."/>
            <person name="Britton M."/>
            <person name="Reagan R."/>
            <person name="Chakraborty S."/>
            <person name="Walawage S.L."/>
            <person name="Vasquez-Gross H.A."/>
            <person name="Cardeno C."/>
            <person name="Famula R."/>
            <person name="Pratt K."/>
            <person name="Kuruganti S."/>
            <person name="Aradhya M.K."/>
            <person name="Leslie C.A."/>
            <person name="Dandekar A.M."/>
            <person name="Salzberg S.L."/>
            <person name="Wegrzyn J.L."/>
            <person name="Langley C.H."/>
            <person name="Neale D.B."/>
        </authorList>
    </citation>
    <scope>NUCLEOTIDE SEQUENCE</scope>
    <source>
        <tissue evidence="2">Leaves</tissue>
    </source>
</reference>
<protein>
    <recommendedName>
        <fullName evidence="1">Endonuclease/exonuclease/phosphatase domain-containing protein</fullName>
    </recommendedName>
</protein>
<feature type="domain" description="Endonuclease/exonuclease/phosphatase" evidence="1">
    <location>
        <begin position="25"/>
        <end position="144"/>
    </location>
</feature>
<dbReference type="Proteomes" id="UP000619265">
    <property type="component" value="Unassembled WGS sequence"/>
</dbReference>
<dbReference type="Pfam" id="PF14529">
    <property type="entry name" value="Exo_endo_phos_2"/>
    <property type="match status" value="1"/>
</dbReference>
<gene>
    <name evidence="2" type="ORF">F2P56_023637</name>
</gene>
<dbReference type="AlphaFoldDB" id="A0A833UAI3"/>
<accession>A0A833UAI3</accession>
<dbReference type="GO" id="GO:0003824">
    <property type="term" value="F:catalytic activity"/>
    <property type="evidence" value="ECO:0007669"/>
    <property type="project" value="InterPro"/>
</dbReference>
<dbReference type="Gramene" id="Jr11_01640_p2">
    <property type="protein sequence ID" value="cds.Jr11_01640_p2"/>
    <property type="gene ID" value="Jr11_01640"/>
</dbReference>
<dbReference type="PANTHER" id="PTHR33710:SF64">
    <property type="entry name" value="ENDONUCLEASE_EXONUCLEASE_PHOSPHATASE DOMAIN-CONTAINING PROTEIN"/>
    <property type="match status" value="1"/>
</dbReference>
<comment type="caution">
    <text evidence="2">The sequence shown here is derived from an EMBL/GenBank/DDBJ whole genome shotgun (WGS) entry which is preliminary data.</text>
</comment>
<dbReference type="PANTHER" id="PTHR33710">
    <property type="entry name" value="BNAC02G09200D PROTEIN"/>
    <property type="match status" value="1"/>
</dbReference>
<evidence type="ECO:0000259" key="1">
    <source>
        <dbReference type="Pfam" id="PF14529"/>
    </source>
</evidence>
<name>A0A833UAI3_JUGRE</name>
<dbReference type="EMBL" id="LIHL02000011">
    <property type="protein sequence ID" value="KAF5453927.1"/>
    <property type="molecule type" value="Genomic_DNA"/>
</dbReference>
<organism evidence="2 3">
    <name type="scientific">Juglans regia</name>
    <name type="common">English walnut</name>
    <dbReference type="NCBI Taxonomy" id="51240"/>
    <lineage>
        <taxon>Eukaryota</taxon>
        <taxon>Viridiplantae</taxon>
        <taxon>Streptophyta</taxon>
        <taxon>Embryophyta</taxon>
        <taxon>Tracheophyta</taxon>
        <taxon>Spermatophyta</taxon>
        <taxon>Magnoliopsida</taxon>
        <taxon>eudicotyledons</taxon>
        <taxon>Gunneridae</taxon>
        <taxon>Pentapetalae</taxon>
        <taxon>rosids</taxon>
        <taxon>fabids</taxon>
        <taxon>Fagales</taxon>
        <taxon>Juglandaceae</taxon>
        <taxon>Juglans</taxon>
    </lineage>
</organism>
<proteinExistence type="predicted"/>
<dbReference type="InterPro" id="IPR036691">
    <property type="entry name" value="Endo/exonu/phosph_ase_sf"/>
</dbReference>
<dbReference type="SUPFAM" id="SSF56219">
    <property type="entry name" value="DNase I-like"/>
    <property type="match status" value="1"/>
</dbReference>
<reference evidence="2" key="2">
    <citation type="submission" date="2020-03" db="EMBL/GenBank/DDBJ databases">
        <title>Walnut 2.0.</title>
        <authorList>
            <person name="Marrano A."/>
            <person name="Britton M."/>
            <person name="Zimin A.V."/>
            <person name="Zaini P.A."/>
            <person name="Workman R."/>
            <person name="Puiu D."/>
            <person name="Bianco L."/>
            <person name="Allen B.J."/>
            <person name="Troggio M."/>
            <person name="Leslie C.A."/>
            <person name="Timp W."/>
            <person name="Dendekar A."/>
            <person name="Salzberg S.L."/>
            <person name="Neale D.B."/>
        </authorList>
    </citation>
    <scope>NUCLEOTIDE SEQUENCE</scope>
    <source>
        <tissue evidence="2">Leaves</tissue>
    </source>
</reference>
<dbReference type="InterPro" id="IPR005135">
    <property type="entry name" value="Endo/exonuclease/phosphatase"/>
</dbReference>
<dbReference type="Gene3D" id="3.60.10.10">
    <property type="entry name" value="Endonuclease/exonuclease/phosphatase"/>
    <property type="match status" value="1"/>
</dbReference>